<feature type="domain" description="Homologous-pairing protein 2 winged helix" evidence="8">
    <location>
        <begin position="16"/>
        <end position="77"/>
    </location>
</feature>
<comment type="caution">
    <text evidence="9">The sequence shown here is derived from an EMBL/GenBank/DDBJ whole genome shotgun (WGS) entry which is preliminary data.</text>
</comment>
<dbReference type="GO" id="GO:0120231">
    <property type="term" value="C:DNA recombinase auxiliary factor complex"/>
    <property type="evidence" value="ECO:0007669"/>
    <property type="project" value="TreeGrafter"/>
</dbReference>
<dbReference type="GO" id="GO:0010774">
    <property type="term" value="P:meiotic strand invasion involved in reciprocal meiotic recombination"/>
    <property type="evidence" value="ECO:0007669"/>
    <property type="project" value="TreeGrafter"/>
</dbReference>
<reference evidence="9 10" key="1">
    <citation type="journal article" date="2024" name="bioRxiv">
        <title>Comparative genomics of Cryptococcus and Kwoniella reveals pathogenesis evolution and contrasting karyotype dynamics via intercentromeric recombination or chromosome fusion.</title>
        <authorList>
            <person name="Coelho M.A."/>
            <person name="David-Palma M."/>
            <person name="Shea T."/>
            <person name="Bowers K."/>
            <person name="McGinley-Smith S."/>
            <person name="Mohammad A.W."/>
            <person name="Gnirke A."/>
            <person name="Yurkov A.M."/>
            <person name="Nowrousian M."/>
            <person name="Sun S."/>
            <person name="Cuomo C.A."/>
            <person name="Heitman J."/>
        </authorList>
    </citation>
    <scope>NUCLEOTIDE SEQUENCE [LARGE SCALE GENOMIC DNA]</scope>
    <source>
        <strain evidence="9 10">CBS 13917</strain>
    </source>
</reference>
<keyword evidence="6" id="KW-0175">Coiled coil</keyword>
<dbReference type="GO" id="GO:0003690">
    <property type="term" value="F:double-stranded DNA binding"/>
    <property type="evidence" value="ECO:0007669"/>
    <property type="project" value="TreeGrafter"/>
</dbReference>
<keyword evidence="10" id="KW-1185">Reference proteome</keyword>
<evidence type="ECO:0000256" key="3">
    <source>
        <dbReference type="ARBA" id="ARBA00023172"/>
    </source>
</evidence>
<evidence type="ECO:0000256" key="7">
    <source>
        <dbReference type="SAM" id="MobiDB-lite"/>
    </source>
</evidence>
<sequence>MPPKKEVKERPIKGDEAEEMVLNYMKEMNRPFASADVTANLKNKVPKAAAVKVLAALAEKGQLTVKPYGKQLIYLYNQSSLEVLDPTEMSSLNDEINETQRELDMKRKELKTLQNDLSAKEALPKTKELGKEIERIRIDNEITLKALLPFRGDMNGGQSSIEALSAEKIKKIDVHFIKWRKEWTERRKVYKELMDQLAESGQIQSTAVFEEDQGINLDDDEAKEVEEGEFCRPPSPTKRGGGMGKPSQLQKVMGSAGVKRSNTDESGNTSPADGKKRKTKR</sequence>
<dbReference type="InterPro" id="IPR010776">
    <property type="entry name" value="Hop2_WH_dom"/>
</dbReference>
<dbReference type="InterPro" id="IPR036388">
    <property type="entry name" value="WH-like_DNA-bd_sf"/>
</dbReference>
<dbReference type="GO" id="GO:0120230">
    <property type="term" value="F:recombinase activator activity"/>
    <property type="evidence" value="ECO:0007669"/>
    <property type="project" value="TreeGrafter"/>
</dbReference>
<evidence type="ECO:0000256" key="6">
    <source>
        <dbReference type="SAM" id="Coils"/>
    </source>
</evidence>
<feature type="region of interest" description="Disordered" evidence="7">
    <location>
        <begin position="211"/>
        <end position="281"/>
    </location>
</feature>
<keyword evidence="4" id="KW-0539">Nucleus</keyword>
<evidence type="ECO:0000256" key="4">
    <source>
        <dbReference type="ARBA" id="ARBA00023242"/>
    </source>
</evidence>
<protein>
    <recommendedName>
        <fullName evidence="8">Homologous-pairing protein 2 winged helix domain-containing protein</fullName>
    </recommendedName>
</protein>
<evidence type="ECO:0000256" key="5">
    <source>
        <dbReference type="ARBA" id="ARBA00023254"/>
    </source>
</evidence>
<dbReference type="PANTHER" id="PTHR15938:SF0">
    <property type="entry name" value="HOMOLOGOUS-PAIRING PROTEIN 2 HOMOLOG"/>
    <property type="match status" value="1"/>
</dbReference>
<dbReference type="GeneID" id="92183408"/>
<dbReference type="Pfam" id="PF07106">
    <property type="entry name" value="WHD_TBPIP"/>
    <property type="match status" value="1"/>
</dbReference>
<dbReference type="KEGG" id="kne:92183408"/>
<dbReference type="GO" id="GO:0000794">
    <property type="term" value="C:condensed nuclear chromosome"/>
    <property type="evidence" value="ECO:0007669"/>
    <property type="project" value="TreeGrafter"/>
</dbReference>
<dbReference type="GO" id="GO:0000709">
    <property type="term" value="P:meiotic joint molecule formation"/>
    <property type="evidence" value="ECO:0007669"/>
    <property type="project" value="TreeGrafter"/>
</dbReference>
<feature type="compositionally biased region" description="Acidic residues" evidence="7">
    <location>
        <begin position="211"/>
        <end position="228"/>
    </location>
</feature>
<evidence type="ECO:0000313" key="9">
    <source>
        <dbReference type="EMBL" id="KAK8845437.1"/>
    </source>
</evidence>
<organism evidence="9 10">
    <name type="scientific">Kwoniella newhampshirensis</name>
    <dbReference type="NCBI Taxonomy" id="1651941"/>
    <lineage>
        <taxon>Eukaryota</taxon>
        <taxon>Fungi</taxon>
        <taxon>Dikarya</taxon>
        <taxon>Basidiomycota</taxon>
        <taxon>Agaricomycotina</taxon>
        <taxon>Tremellomycetes</taxon>
        <taxon>Tremellales</taxon>
        <taxon>Cryptococcaceae</taxon>
        <taxon>Kwoniella</taxon>
    </lineage>
</organism>
<proteinExistence type="inferred from homology"/>
<comment type="similarity">
    <text evidence="2">Belongs to the HOP2 family.</text>
</comment>
<dbReference type="Gene3D" id="1.10.10.10">
    <property type="entry name" value="Winged helix-like DNA-binding domain superfamily/Winged helix DNA-binding domain"/>
    <property type="match status" value="1"/>
</dbReference>
<comment type="subcellular location">
    <subcellularLocation>
        <location evidence="1">Nucleus</location>
    </subcellularLocation>
</comment>
<gene>
    <name evidence="9" type="ORF">IAR55_006150</name>
</gene>
<evidence type="ECO:0000259" key="8">
    <source>
        <dbReference type="Pfam" id="PF07106"/>
    </source>
</evidence>
<dbReference type="EMBL" id="JBCAWK010000012">
    <property type="protein sequence ID" value="KAK8845437.1"/>
    <property type="molecule type" value="Genomic_DNA"/>
</dbReference>
<keyword evidence="3" id="KW-0233">DNA recombination</keyword>
<dbReference type="GO" id="GO:0007129">
    <property type="term" value="P:homologous chromosome pairing at meiosis"/>
    <property type="evidence" value="ECO:0007669"/>
    <property type="project" value="TreeGrafter"/>
</dbReference>
<evidence type="ECO:0000256" key="1">
    <source>
        <dbReference type="ARBA" id="ARBA00004123"/>
    </source>
</evidence>
<feature type="coiled-coil region" evidence="6">
    <location>
        <begin position="89"/>
        <end position="123"/>
    </location>
</feature>
<dbReference type="RefSeq" id="XP_066800245.1">
    <property type="nucleotide sequence ID" value="XM_066949237.1"/>
</dbReference>
<keyword evidence="5" id="KW-0469">Meiosis</keyword>
<accession>A0AAW0YU21</accession>
<evidence type="ECO:0000256" key="2">
    <source>
        <dbReference type="ARBA" id="ARBA00007922"/>
    </source>
</evidence>
<dbReference type="PANTHER" id="PTHR15938">
    <property type="entry name" value="TBP-1 INTERACTING PROTEIN"/>
    <property type="match status" value="1"/>
</dbReference>
<name>A0AAW0YU21_9TREE</name>
<evidence type="ECO:0000313" key="10">
    <source>
        <dbReference type="Proteomes" id="UP001388673"/>
    </source>
</evidence>
<dbReference type="Proteomes" id="UP001388673">
    <property type="component" value="Unassembled WGS sequence"/>
</dbReference>
<dbReference type="AlphaFoldDB" id="A0AAW0YU21"/>